<keyword evidence="1" id="KW-0812">Transmembrane</keyword>
<evidence type="ECO:0000313" key="3">
    <source>
        <dbReference type="Proteomes" id="UP001254848"/>
    </source>
</evidence>
<dbReference type="EMBL" id="JAUOZS010000001">
    <property type="protein sequence ID" value="MDT8903404.1"/>
    <property type="molecule type" value="Genomic_DNA"/>
</dbReference>
<sequence>MVHLIISVIIFNLVAWLIPKRITRDEMLATSLFALQLEAEADIYLDLKYRLYGYFNPGPDWLALVPIYGIFPAITIVFLNYYPFTGKKSEKAIYIAAWSLFSALYEWSAVYAGWFFYSGWKTWYSALCYLLIFFLLIKFHDLVRWLKRGK</sequence>
<protein>
    <submittedName>
        <fullName evidence="2">CBO0543 family protein</fullName>
    </submittedName>
</protein>
<organism evidence="2 3">
    <name type="scientific">Anaeroselena agilis</name>
    <dbReference type="NCBI Taxonomy" id="3063788"/>
    <lineage>
        <taxon>Bacteria</taxon>
        <taxon>Bacillati</taxon>
        <taxon>Bacillota</taxon>
        <taxon>Negativicutes</taxon>
        <taxon>Acetonemataceae</taxon>
        <taxon>Anaeroselena</taxon>
    </lineage>
</organism>
<keyword evidence="1" id="KW-1133">Transmembrane helix</keyword>
<comment type="caution">
    <text evidence="2">The sequence shown here is derived from an EMBL/GenBank/DDBJ whole genome shotgun (WGS) entry which is preliminary data.</text>
</comment>
<feature type="transmembrane region" description="Helical" evidence="1">
    <location>
        <begin position="93"/>
        <end position="117"/>
    </location>
</feature>
<evidence type="ECO:0000256" key="1">
    <source>
        <dbReference type="SAM" id="Phobius"/>
    </source>
</evidence>
<accession>A0ABU3P2Y8</accession>
<dbReference type="NCBIfam" id="NF041644">
    <property type="entry name" value="CBO0543_fam"/>
    <property type="match status" value="1"/>
</dbReference>
<feature type="transmembrane region" description="Helical" evidence="1">
    <location>
        <begin position="123"/>
        <end position="143"/>
    </location>
</feature>
<name>A0ABU3P2Y8_9FIRM</name>
<feature type="transmembrane region" description="Helical" evidence="1">
    <location>
        <begin position="61"/>
        <end position="81"/>
    </location>
</feature>
<keyword evidence="1" id="KW-0472">Membrane</keyword>
<dbReference type="InterPro" id="IPR048147">
    <property type="entry name" value="CBO0543-like"/>
</dbReference>
<reference evidence="2 3" key="1">
    <citation type="submission" date="2023-07" db="EMBL/GenBank/DDBJ databases">
        <title>The novel representative of Negativicutes class, Anaeroselena agilis gen. nov. sp. nov.</title>
        <authorList>
            <person name="Prokofeva M.I."/>
            <person name="Elcheninov A.G."/>
            <person name="Klyukina A."/>
            <person name="Kublanov I.V."/>
            <person name="Frolov E.N."/>
            <person name="Podosokorskaya O.A."/>
        </authorList>
    </citation>
    <scope>NUCLEOTIDE SEQUENCE [LARGE SCALE GENOMIC DNA]</scope>
    <source>
        <strain evidence="2 3">4137-cl</strain>
    </source>
</reference>
<gene>
    <name evidence="2" type="ORF">Q4T40_19410</name>
</gene>
<keyword evidence="3" id="KW-1185">Reference proteome</keyword>
<proteinExistence type="predicted"/>
<dbReference type="RefSeq" id="WP_413781860.1">
    <property type="nucleotide sequence ID" value="NZ_JAUOZS010000001.1"/>
</dbReference>
<dbReference type="Proteomes" id="UP001254848">
    <property type="component" value="Unassembled WGS sequence"/>
</dbReference>
<evidence type="ECO:0000313" key="2">
    <source>
        <dbReference type="EMBL" id="MDT8903404.1"/>
    </source>
</evidence>